<feature type="transmembrane region" description="Helical" evidence="4">
    <location>
        <begin position="56"/>
        <end position="76"/>
    </location>
</feature>
<protein>
    <recommendedName>
        <fullName evidence="2 4">NADH-quinone oxidoreductase subunit J</fullName>
        <ecNumber evidence="4">7.1.1.-</ecNumber>
    </recommendedName>
</protein>
<dbReference type="InterPro" id="IPR042106">
    <property type="entry name" value="Nuo/plastoQ_OxRdtase_6_NuoJ"/>
</dbReference>
<accession>A0A4D6YC54</accession>
<keyword evidence="4" id="KW-0874">Quinone</keyword>
<proteinExistence type="inferred from homology"/>
<comment type="subcellular location">
    <subcellularLocation>
        <location evidence="4">Cell membrane</location>
        <topology evidence="4">Multi-pass membrane protein</topology>
    </subcellularLocation>
</comment>
<keyword evidence="4" id="KW-1133">Transmembrane helix</keyword>
<dbReference type="EMBL" id="CP034852">
    <property type="protein sequence ID" value="QCI26682.1"/>
    <property type="molecule type" value="Genomic_DNA"/>
</dbReference>
<dbReference type="GO" id="GO:0016491">
    <property type="term" value="F:oxidoreductase activity"/>
    <property type="evidence" value="ECO:0007669"/>
    <property type="project" value="UniProtKB-KW"/>
</dbReference>
<evidence type="ECO:0000256" key="3">
    <source>
        <dbReference type="ARBA" id="ARBA00025811"/>
    </source>
</evidence>
<dbReference type="Proteomes" id="UP000298782">
    <property type="component" value="Chromosome"/>
</dbReference>
<organism evidence="5 6">
    <name type="scientific">Buchnera aphidicola</name>
    <name type="common">Thelaxes californica</name>
    <dbReference type="NCBI Taxonomy" id="1315998"/>
    <lineage>
        <taxon>Bacteria</taxon>
        <taxon>Pseudomonadati</taxon>
        <taxon>Pseudomonadota</taxon>
        <taxon>Gammaproteobacteria</taxon>
        <taxon>Enterobacterales</taxon>
        <taxon>Erwiniaceae</taxon>
        <taxon>Buchnera</taxon>
    </lineage>
</organism>
<keyword evidence="6" id="KW-1185">Reference proteome</keyword>
<dbReference type="EC" id="7.1.1.-" evidence="4"/>
<name>A0A4D6YC54_9GAMM</name>
<evidence type="ECO:0000313" key="6">
    <source>
        <dbReference type="Proteomes" id="UP000298782"/>
    </source>
</evidence>
<evidence type="ECO:0000256" key="4">
    <source>
        <dbReference type="RuleBase" id="RU004429"/>
    </source>
</evidence>
<reference evidence="5 6" key="2">
    <citation type="submission" date="2019-05" db="EMBL/GenBank/DDBJ databases">
        <title>Genome evolution of the obligate endosymbiont Buchnera aphidicola.</title>
        <authorList>
            <person name="Moran N.A."/>
        </authorList>
    </citation>
    <scope>NUCLEOTIDE SEQUENCE [LARGE SCALE GENOMIC DNA]</scope>
    <source>
        <strain evidence="5 6">Tca</strain>
    </source>
</reference>
<keyword evidence="4" id="KW-0520">NAD</keyword>
<comment type="catalytic activity">
    <reaction evidence="4">
        <text>a quinone + NADH + 5 H(+)(in) = a quinol + NAD(+) + 4 H(+)(out)</text>
        <dbReference type="Rhea" id="RHEA:57888"/>
        <dbReference type="ChEBI" id="CHEBI:15378"/>
        <dbReference type="ChEBI" id="CHEBI:24646"/>
        <dbReference type="ChEBI" id="CHEBI:57540"/>
        <dbReference type="ChEBI" id="CHEBI:57945"/>
        <dbReference type="ChEBI" id="CHEBI:132124"/>
    </reaction>
</comment>
<feature type="transmembrane region" description="Helical" evidence="4">
    <location>
        <begin position="6"/>
        <end position="22"/>
    </location>
</feature>
<comment type="subunit">
    <text evidence="3">Composed of 13 different subunits. Subunits NuoA, H, J, K, L, M, N constitute the membrane sector of the complex.</text>
</comment>
<dbReference type="GO" id="GO:0008137">
    <property type="term" value="F:NADH dehydrogenase (ubiquinone) activity"/>
    <property type="evidence" value="ECO:0007669"/>
    <property type="project" value="UniProtKB-UniRule"/>
</dbReference>
<keyword evidence="4" id="KW-0812">Transmembrane</keyword>
<comment type="similarity">
    <text evidence="1 4">Belongs to the complex I subunit 6 family.</text>
</comment>
<feature type="transmembrane region" description="Helical" evidence="4">
    <location>
        <begin position="96"/>
        <end position="113"/>
    </location>
</feature>
<dbReference type="AlphaFoldDB" id="A0A4D6YC54"/>
<dbReference type="InterPro" id="IPR001457">
    <property type="entry name" value="NADH_UbQ/plastoQ_OxRdtase_su6"/>
</dbReference>
<dbReference type="Pfam" id="PF00499">
    <property type="entry name" value="Oxidored_q3"/>
    <property type="match status" value="1"/>
</dbReference>
<evidence type="ECO:0000256" key="2">
    <source>
        <dbReference type="ARBA" id="ARBA00019907"/>
    </source>
</evidence>
<evidence type="ECO:0000313" key="5">
    <source>
        <dbReference type="EMBL" id="QCI26682.1"/>
    </source>
</evidence>
<reference evidence="5 6" key="1">
    <citation type="submission" date="2018-12" db="EMBL/GenBank/DDBJ databases">
        <authorList>
            <person name="Chong R.A."/>
        </authorList>
    </citation>
    <scope>NUCLEOTIDE SEQUENCE [LARGE SCALE GENOMIC DNA]</scope>
    <source>
        <strain evidence="5 6">Tca</strain>
    </source>
</reference>
<keyword evidence="4" id="KW-0472">Membrane</keyword>
<gene>
    <name evidence="5" type="ORF">D9V80_00675</name>
</gene>
<dbReference type="OrthoDB" id="9790848at2"/>
<feature type="transmembrane region" description="Helical" evidence="4">
    <location>
        <begin position="29"/>
        <end position="50"/>
    </location>
</feature>
<dbReference type="PANTHER" id="PTHR33269">
    <property type="entry name" value="NADH-UBIQUINONE OXIDOREDUCTASE CHAIN 6"/>
    <property type="match status" value="1"/>
</dbReference>
<dbReference type="GO" id="GO:0005886">
    <property type="term" value="C:plasma membrane"/>
    <property type="evidence" value="ECO:0007669"/>
    <property type="project" value="UniProtKB-SubCell"/>
</dbReference>
<dbReference type="PANTHER" id="PTHR33269:SF17">
    <property type="entry name" value="NADH-UBIQUINONE OXIDOREDUCTASE CHAIN 6"/>
    <property type="match status" value="1"/>
</dbReference>
<dbReference type="GO" id="GO:0048038">
    <property type="term" value="F:quinone binding"/>
    <property type="evidence" value="ECO:0007669"/>
    <property type="project" value="UniProtKB-UniRule"/>
</dbReference>
<keyword evidence="4" id="KW-1003">Cell membrane</keyword>
<sequence>MNIIFYVLSSLTILFTFFAVIQNNPINSLLFLIFSLLSISGIFFIVGSIFSAVLEIIIYTGAIMVLFLFIVMLLNLNINFEKKERKWMQNVYKDKVTLLIILLFFIFIFSIFLTKYHNIFIYFVDGKEIGRFLFGPFFIIVELASILLLSALVVVLHFLKIKNISIK</sequence>
<evidence type="ECO:0000256" key="1">
    <source>
        <dbReference type="ARBA" id="ARBA00005698"/>
    </source>
</evidence>
<comment type="function">
    <text evidence="4">NDH-1 shuttles electrons from NADH, via FMN and iron-sulfur (Fe-S) centers, to quinones in the respiratory chain. Couples the redox reaction to proton translocation (for every two electrons transferred, four hydrogen ions are translocated across the cytoplasmic membrane), and thus conserves the redox energy in a proton gradient.</text>
</comment>
<dbReference type="Gene3D" id="1.20.120.1200">
    <property type="entry name" value="NADH-ubiquinone/plastoquinone oxidoreductase chain 6, subunit NuoJ"/>
    <property type="match status" value="1"/>
</dbReference>
<feature type="transmembrane region" description="Helical" evidence="4">
    <location>
        <begin position="133"/>
        <end position="159"/>
    </location>
</feature>
<keyword evidence="5" id="KW-0560">Oxidoreductase</keyword>
<dbReference type="RefSeq" id="WP_158353244.1">
    <property type="nucleotide sequence ID" value="NZ_CP034852.1"/>
</dbReference>